<feature type="domain" description="LicD/FKTN/FKRP nucleotidyltransferase" evidence="1">
    <location>
        <begin position="46"/>
        <end position="80"/>
    </location>
</feature>
<dbReference type="InterPro" id="IPR052942">
    <property type="entry name" value="LPS_cholinephosphotransferase"/>
</dbReference>
<dbReference type="Proteomes" id="UP000033067">
    <property type="component" value="Chromosome"/>
</dbReference>
<dbReference type="KEGG" id="psuw:WQ53_08560"/>
<proteinExistence type="predicted"/>
<organism evidence="2 3">
    <name type="scientific">Pseudoxanthomonas suwonensis</name>
    <dbReference type="NCBI Taxonomy" id="314722"/>
    <lineage>
        <taxon>Bacteria</taxon>
        <taxon>Pseudomonadati</taxon>
        <taxon>Pseudomonadota</taxon>
        <taxon>Gammaproteobacteria</taxon>
        <taxon>Lysobacterales</taxon>
        <taxon>Lysobacteraceae</taxon>
        <taxon>Pseudoxanthomonas</taxon>
    </lineage>
</organism>
<dbReference type="InterPro" id="IPR007074">
    <property type="entry name" value="LicD/FKTN/FKRP_NTP_transf"/>
</dbReference>
<evidence type="ECO:0000313" key="2">
    <source>
        <dbReference type="EMBL" id="AKC86800.1"/>
    </source>
</evidence>
<dbReference type="RefSeq" id="WP_082112923.1">
    <property type="nucleotide sequence ID" value="NZ_CP011144.1"/>
</dbReference>
<dbReference type="AlphaFoldDB" id="A0A0E3UNB1"/>
<evidence type="ECO:0000259" key="1">
    <source>
        <dbReference type="Pfam" id="PF04991"/>
    </source>
</evidence>
<sequence length="208" mass="24599">MQNIIHTDFGDYLFSAVHLYHGRGAIDPEISARNLLLLKELLDNRDIRFGIIYGTLLGAIREGGFIPWDEDVDIYILNEYKKDFQNYLHELREHGLEIVRADGDLYSLMKDNNYIDIYFFRRNGGRRICNRDSVRSAYIENHEPLNFLGTTFLAPSNARQFLSEVYGPDWMTPKRDFPAKPWSNWMKFKEAVKVKFPFLLQAKQWLRR</sequence>
<dbReference type="Pfam" id="PF04991">
    <property type="entry name" value="LicD"/>
    <property type="match status" value="1"/>
</dbReference>
<dbReference type="PANTHER" id="PTHR43404">
    <property type="entry name" value="LIPOPOLYSACCHARIDE CHOLINEPHOSPHOTRANSFERASE LICD"/>
    <property type="match status" value="1"/>
</dbReference>
<dbReference type="GO" id="GO:0009100">
    <property type="term" value="P:glycoprotein metabolic process"/>
    <property type="evidence" value="ECO:0007669"/>
    <property type="project" value="UniProtKB-ARBA"/>
</dbReference>
<protein>
    <recommendedName>
        <fullName evidence="1">LicD/FKTN/FKRP nucleotidyltransferase domain-containing protein</fullName>
    </recommendedName>
</protein>
<gene>
    <name evidence="2" type="ORF">WQ53_08560</name>
</gene>
<dbReference type="EMBL" id="CP011144">
    <property type="protein sequence ID" value="AKC86800.1"/>
    <property type="molecule type" value="Genomic_DNA"/>
</dbReference>
<reference evidence="2 3" key="1">
    <citation type="journal article" date="2015" name="Genome Announc.">
        <title>Complete Genome Sequence of Pseudoxanthomonas suwonensis Strain J1, a Cellulose-Degrading Bacterium Isolated from Leaf- and Wood-Enriched Soil.</title>
        <authorList>
            <person name="Hou L."/>
            <person name="Jiang J."/>
            <person name="Xu Z."/>
            <person name="Zhou Y."/>
            <person name="Leung F.C."/>
        </authorList>
    </citation>
    <scope>NUCLEOTIDE SEQUENCE [LARGE SCALE GENOMIC DNA]</scope>
    <source>
        <strain evidence="2 3">J1</strain>
    </source>
</reference>
<accession>A0A0E3UNB1</accession>
<keyword evidence="3" id="KW-1185">Reference proteome</keyword>
<dbReference type="PANTHER" id="PTHR43404:SF1">
    <property type="entry name" value="MNN4P"/>
    <property type="match status" value="1"/>
</dbReference>
<evidence type="ECO:0000313" key="3">
    <source>
        <dbReference type="Proteomes" id="UP000033067"/>
    </source>
</evidence>
<name>A0A0E3UNB1_9GAMM</name>
<dbReference type="PATRIC" id="fig|314722.6.peg.1841"/>
<dbReference type="OrthoDB" id="9786100at2"/>